<dbReference type="OrthoDB" id="26212at2"/>
<feature type="domain" description="Helix-turn-helix" evidence="1">
    <location>
        <begin position="84"/>
        <end position="131"/>
    </location>
</feature>
<dbReference type="GO" id="GO:0003677">
    <property type="term" value="F:DNA binding"/>
    <property type="evidence" value="ECO:0007669"/>
    <property type="project" value="InterPro"/>
</dbReference>
<dbReference type="EMBL" id="VIWW01000001">
    <property type="protein sequence ID" value="TWG02984.1"/>
    <property type="molecule type" value="Genomic_DNA"/>
</dbReference>
<reference evidence="2 3" key="1">
    <citation type="submission" date="2019-06" db="EMBL/GenBank/DDBJ databases">
        <title>Sequencing the genomes of 1000 actinobacteria strains.</title>
        <authorList>
            <person name="Klenk H.-P."/>
        </authorList>
    </citation>
    <scope>NUCLEOTIDE SEQUENCE [LARGE SCALE GENOMIC DNA]</scope>
    <source>
        <strain evidence="2 3">DSM 42059</strain>
    </source>
</reference>
<dbReference type="Proteomes" id="UP000318186">
    <property type="component" value="Unassembled WGS sequence"/>
</dbReference>
<dbReference type="NCBIfam" id="TIGR01764">
    <property type="entry name" value="excise"/>
    <property type="match status" value="1"/>
</dbReference>
<evidence type="ECO:0000313" key="2">
    <source>
        <dbReference type="EMBL" id="TWG02984.1"/>
    </source>
</evidence>
<sequence>MTKTDIRPVKLPPEKTATANRALTRVRGYLTEHPDLGQIAVKPLDDNELEPLTLPREAVELLAGLLAHLGAGRGVSIVPSTAELTTQQAADILNVSRPFLIGLLDAGEIECRLVGTHRRITASSLMEYKQADDRRRREAADELTQLGQEMGLM</sequence>
<gene>
    <name evidence="2" type="ORF">FHX80_111396</name>
</gene>
<dbReference type="InterPro" id="IPR010093">
    <property type="entry name" value="SinI_DNA-bd"/>
</dbReference>
<dbReference type="AlphaFoldDB" id="A0A561UUE5"/>
<accession>A0A561UUE5</accession>
<name>A0A561UUE5_9ACTN</name>
<comment type="caution">
    <text evidence="2">The sequence shown here is derived from an EMBL/GenBank/DDBJ whole genome shotgun (WGS) entry which is preliminary data.</text>
</comment>
<evidence type="ECO:0000313" key="3">
    <source>
        <dbReference type="Proteomes" id="UP000318186"/>
    </source>
</evidence>
<dbReference type="RefSeq" id="WP_145763398.1">
    <property type="nucleotide sequence ID" value="NZ_JBHJUX010000017.1"/>
</dbReference>
<dbReference type="InterPro" id="IPR041657">
    <property type="entry name" value="HTH_17"/>
</dbReference>
<evidence type="ECO:0000259" key="1">
    <source>
        <dbReference type="Pfam" id="PF12728"/>
    </source>
</evidence>
<protein>
    <submittedName>
        <fullName evidence="2">Excisionase family DNA binding protein</fullName>
    </submittedName>
</protein>
<dbReference type="Pfam" id="PF12728">
    <property type="entry name" value="HTH_17"/>
    <property type="match status" value="1"/>
</dbReference>
<proteinExistence type="predicted"/>
<organism evidence="2 3">
    <name type="scientific">Streptomyces brevispora</name>
    <dbReference type="NCBI Taxonomy" id="887462"/>
    <lineage>
        <taxon>Bacteria</taxon>
        <taxon>Bacillati</taxon>
        <taxon>Actinomycetota</taxon>
        <taxon>Actinomycetes</taxon>
        <taxon>Kitasatosporales</taxon>
        <taxon>Streptomycetaceae</taxon>
        <taxon>Streptomyces</taxon>
    </lineage>
</organism>